<dbReference type="Proteomes" id="UP001162164">
    <property type="component" value="Unassembled WGS sequence"/>
</dbReference>
<comment type="caution">
    <text evidence="2">The sequence shown here is derived from an EMBL/GenBank/DDBJ whole genome shotgun (WGS) entry which is preliminary data.</text>
</comment>
<dbReference type="EMBL" id="JAPWTJ010001699">
    <property type="protein sequence ID" value="KAJ8969881.1"/>
    <property type="molecule type" value="Genomic_DNA"/>
</dbReference>
<gene>
    <name evidence="2" type="ORF">NQ317_011173</name>
</gene>
<protein>
    <submittedName>
        <fullName evidence="2">Uncharacterized protein</fullName>
    </submittedName>
</protein>
<accession>A0ABQ9J0T5</accession>
<evidence type="ECO:0000313" key="2">
    <source>
        <dbReference type="EMBL" id="KAJ8969881.1"/>
    </source>
</evidence>
<name>A0ABQ9J0T5_9CUCU</name>
<reference evidence="2" key="1">
    <citation type="journal article" date="2023" name="Insect Mol. Biol.">
        <title>Genome sequencing provides insights into the evolution of gene families encoding plant cell wall-degrading enzymes in longhorned beetles.</title>
        <authorList>
            <person name="Shin N.R."/>
            <person name="Okamura Y."/>
            <person name="Kirsch R."/>
            <person name="Pauchet Y."/>
        </authorList>
    </citation>
    <scope>NUCLEOTIDE SEQUENCE</scope>
    <source>
        <strain evidence="2">MMC_N1</strain>
    </source>
</reference>
<evidence type="ECO:0000313" key="3">
    <source>
        <dbReference type="Proteomes" id="UP001162164"/>
    </source>
</evidence>
<evidence type="ECO:0000256" key="1">
    <source>
        <dbReference type="SAM" id="MobiDB-lite"/>
    </source>
</evidence>
<feature type="region of interest" description="Disordered" evidence="1">
    <location>
        <begin position="1"/>
        <end position="24"/>
    </location>
</feature>
<organism evidence="2 3">
    <name type="scientific">Molorchus minor</name>
    <dbReference type="NCBI Taxonomy" id="1323400"/>
    <lineage>
        <taxon>Eukaryota</taxon>
        <taxon>Metazoa</taxon>
        <taxon>Ecdysozoa</taxon>
        <taxon>Arthropoda</taxon>
        <taxon>Hexapoda</taxon>
        <taxon>Insecta</taxon>
        <taxon>Pterygota</taxon>
        <taxon>Neoptera</taxon>
        <taxon>Endopterygota</taxon>
        <taxon>Coleoptera</taxon>
        <taxon>Polyphaga</taxon>
        <taxon>Cucujiformia</taxon>
        <taxon>Chrysomeloidea</taxon>
        <taxon>Cerambycidae</taxon>
        <taxon>Lamiinae</taxon>
        <taxon>Monochamini</taxon>
        <taxon>Molorchus</taxon>
    </lineage>
</organism>
<proteinExistence type="predicted"/>
<sequence length="64" mass="7157">MSKISSSTSGSGSTRSSRRNLETTHLILSTPKSYGSLLPYYEFVRSAIRADQAQQYVYHIEIVS</sequence>
<feature type="compositionally biased region" description="Low complexity" evidence="1">
    <location>
        <begin position="1"/>
        <end position="15"/>
    </location>
</feature>
<keyword evidence="3" id="KW-1185">Reference proteome</keyword>